<dbReference type="EMBL" id="HBFQ01026051">
    <property type="protein sequence ID" value="CAD8844073.1"/>
    <property type="molecule type" value="Transcribed_RNA"/>
</dbReference>
<keyword evidence="3" id="KW-0862">Zinc</keyword>
<dbReference type="InterPro" id="IPR001841">
    <property type="entry name" value="Znf_RING"/>
</dbReference>
<dbReference type="PANTHER" id="PTHR45931:SF3">
    <property type="entry name" value="RING ZINC FINGER-CONTAINING PROTEIN"/>
    <property type="match status" value="1"/>
</dbReference>
<evidence type="ECO:0000256" key="4">
    <source>
        <dbReference type="PROSITE-ProRule" id="PRU00175"/>
    </source>
</evidence>
<reference evidence="8" key="1">
    <citation type="submission" date="2021-01" db="EMBL/GenBank/DDBJ databases">
        <authorList>
            <person name="Corre E."/>
            <person name="Pelletier E."/>
            <person name="Niang G."/>
            <person name="Scheremetjew M."/>
            <person name="Finn R."/>
            <person name="Kale V."/>
            <person name="Holt S."/>
            <person name="Cochrane G."/>
            <person name="Meng A."/>
            <person name="Brown T."/>
            <person name="Cohen L."/>
        </authorList>
    </citation>
    <scope>NUCLEOTIDE SEQUENCE</scope>
</reference>
<evidence type="ECO:0000256" key="6">
    <source>
        <dbReference type="SAM" id="Phobius"/>
    </source>
</evidence>
<name>A0A7S1F4F8_NOCSC</name>
<organism evidence="8">
    <name type="scientific">Noctiluca scintillans</name>
    <name type="common">Sea sparkle</name>
    <name type="synonym">Red tide dinoflagellate</name>
    <dbReference type="NCBI Taxonomy" id="2966"/>
    <lineage>
        <taxon>Eukaryota</taxon>
        <taxon>Sar</taxon>
        <taxon>Alveolata</taxon>
        <taxon>Dinophyceae</taxon>
        <taxon>Noctilucales</taxon>
        <taxon>Noctilucaceae</taxon>
        <taxon>Noctiluca</taxon>
    </lineage>
</organism>
<evidence type="ECO:0000256" key="2">
    <source>
        <dbReference type="ARBA" id="ARBA00022771"/>
    </source>
</evidence>
<feature type="transmembrane region" description="Helical" evidence="6">
    <location>
        <begin position="43"/>
        <end position="71"/>
    </location>
</feature>
<dbReference type="InterPro" id="IPR051834">
    <property type="entry name" value="RING_finger_E3_ligase"/>
</dbReference>
<dbReference type="Gene3D" id="3.30.40.10">
    <property type="entry name" value="Zinc/RING finger domain, C3HC4 (zinc finger)"/>
    <property type="match status" value="1"/>
</dbReference>
<dbReference type="GO" id="GO:0005634">
    <property type="term" value="C:nucleus"/>
    <property type="evidence" value="ECO:0007669"/>
    <property type="project" value="TreeGrafter"/>
</dbReference>
<sequence>MSQMVGGQEHEPLRDTVPDETNELAERDPLVEVVRRNGDAATVFLKLVMFFGSISGILVAVPCALFLVRYWTVCACCNRPLRYWMLIHCSLQVVQTPVRCMFYMRICRAQHLNGDIRDCVQQMTRSLAWKTNKMVSVATYGWFVLGITWIWHSTSCARCPGLYRLSLSVICTAIARLLATLAVYYYCFPIRADGVASPKPEGASQAVIDSLLLLRCCSLSDFSETTCAVCLSDFELHEMIRRLPCHHSFHRACVDRWLKLHKVCPLCLQDIEATTVLQRACDGDGKAKVA</sequence>
<feature type="domain" description="RING-type" evidence="7">
    <location>
        <begin position="227"/>
        <end position="267"/>
    </location>
</feature>
<protein>
    <recommendedName>
        <fullName evidence="7">RING-type domain-containing protein</fullName>
    </recommendedName>
</protein>
<evidence type="ECO:0000313" key="8">
    <source>
        <dbReference type="EMBL" id="CAD8844073.1"/>
    </source>
</evidence>
<dbReference type="AlphaFoldDB" id="A0A7S1F4F8"/>
<proteinExistence type="predicted"/>
<accession>A0A7S1F4F8</accession>
<gene>
    <name evidence="8" type="ORF">NSCI0253_LOCUS18423</name>
</gene>
<dbReference type="PROSITE" id="PS50089">
    <property type="entry name" value="ZF_RING_2"/>
    <property type="match status" value="1"/>
</dbReference>
<evidence type="ECO:0000256" key="1">
    <source>
        <dbReference type="ARBA" id="ARBA00022723"/>
    </source>
</evidence>
<dbReference type="SUPFAM" id="SSF57850">
    <property type="entry name" value="RING/U-box"/>
    <property type="match status" value="1"/>
</dbReference>
<keyword evidence="1" id="KW-0479">Metal-binding</keyword>
<keyword evidence="2 4" id="KW-0863">Zinc-finger</keyword>
<keyword evidence="6" id="KW-0812">Transmembrane</keyword>
<dbReference type="PANTHER" id="PTHR45931">
    <property type="entry name" value="SI:CH211-59O9.10"/>
    <property type="match status" value="1"/>
</dbReference>
<feature type="region of interest" description="Disordered" evidence="5">
    <location>
        <begin position="1"/>
        <end position="21"/>
    </location>
</feature>
<dbReference type="GO" id="GO:0006511">
    <property type="term" value="P:ubiquitin-dependent protein catabolic process"/>
    <property type="evidence" value="ECO:0007669"/>
    <property type="project" value="TreeGrafter"/>
</dbReference>
<keyword evidence="6" id="KW-1133">Transmembrane helix</keyword>
<keyword evidence="6" id="KW-0472">Membrane</keyword>
<dbReference type="SMART" id="SM00184">
    <property type="entry name" value="RING"/>
    <property type="match status" value="1"/>
</dbReference>
<dbReference type="Pfam" id="PF13639">
    <property type="entry name" value="zf-RING_2"/>
    <property type="match status" value="1"/>
</dbReference>
<feature type="compositionally biased region" description="Basic and acidic residues" evidence="5">
    <location>
        <begin position="8"/>
        <end position="17"/>
    </location>
</feature>
<dbReference type="GO" id="GO:0061630">
    <property type="term" value="F:ubiquitin protein ligase activity"/>
    <property type="evidence" value="ECO:0007669"/>
    <property type="project" value="TreeGrafter"/>
</dbReference>
<evidence type="ECO:0000256" key="3">
    <source>
        <dbReference type="ARBA" id="ARBA00022833"/>
    </source>
</evidence>
<feature type="transmembrane region" description="Helical" evidence="6">
    <location>
        <begin position="163"/>
        <end position="187"/>
    </location>
</feature>
<dbReference type="GO" id="GO:0008270">
    <property type="term" value="F:zinc ion binding"/>
    <property type="evidence" value="ECO:0007669"/>
    <property type="project" value="UniProtKB-KW"/>
</dbReference>
<dbReference type="InterPro" id="IPR013083">
    <property type="entry name" value="Znf_RING/FYVE/PHD"/>
</dbReference>
<evidence type="ECO:0000256" key="5">
    <source>
        <dbReference type="SAM" id="MobiDB-lite"/>
    </source>
</evidence>
<evidence type="ECO:0000259" key="7">
    <source>
        <dbReference type="PROSITE" id="PS50089"/>
    </source>
</evidence>
<feature type="transmembrane region" description="Helical" evidence="6">
    <location>
        <begin position="134"/>
        <end position="151"/>
    </location>
</feature>